<gene>
    <name evidence="2" type="ORF">OCOJLMKI_4985</name>
</gene>
<evidence type="ECO:0000259" key="1">
    <source>
        <dbReference type="Pfam" id="PF13401"/>
    </source>
</evidence>
<dbReference type="PANTHER" id="PTHR35894:SF5">
    <property type="entry name" value="MU-LIKE PROPHAGE FLUMU DNA TRANSPOSITION PROTEIN B"/>
    <property type="match status" value="1"/>
</dbReference>
<reference evidence="2" key="2">
    <citation type="submission" date="2021-08" db="EMBL/GenBank/DDBJ databases">
        <authorList>
            <person name="Tani A."/>
            <person name="Ola A."/>
            <person name="Ogura Y."/>
            <person name="Katsura K."/>
            <person name="Hayashi T."/>
        </authorList>
    </citation>
    <scope>NUCLEOTIDE SEQUENCE</scope>
    <source>
        <strain evidence="2">DSM 19015</strain>
    </source>
</reference>
<dbReference type="Gene3D" id="3.40.50.300">
    <property type="entry name" value="P-loop containing nucleotide triphosphate hydrolases"/>
    <property type="match status" value="1"/>
</dbReference>
<dbReference type="InterPro" id="IPR049945">
    <property type="entry name" value="AAA_22"/>
</dbReference>
<dbReference type="RefSeq" id="WP_238246800.1">
    <property type="nucleotide sequence ID" value="NZ_BPQP01000105.1"/>
</dbReference>
<reference evidence="2" key="1">
    <citation type="journal article" date="2021" name="Front. Microbiol.">
        <title>Comprehensive Comparative Genomics and Phenotyping of Methylobacterium Species.</title>
        <authorList>
            <person name="Alessa O."/>
            <person name="Ogura Y."/>
            <person name="Fujitani Y."/>
            <person name="Takami H."/>
            <person name="Hayashi T."/>
            <person name="Sahin N."/>
            <person name="Tani A."/>
        </authorList>
    </citation>
    <scope>NUCLEOTIDE SEQUENCE</scope>
    <source>
        <strain evidence="2">DSM 19015</strain>
    </source>
</reference>
<sequence>MNMHTVPVNSTSPAPLKNVSAMVTLVETIRSRPQMSSGFGVFSGPSGYGKTVASTYAQNHCECVYVEVRDFWTRRTFCEALLLELGQTPRGTIAQMMKEIIKVLGSDLGRALIIDEADKLVDKNMIELARDIQEMTNAPVILVGEEKLPQKMKAFERVDGRVLDWVLAQPCDAQDARVLARMIVPGVEVEDALLERICRETGGRTRRVSNTLFEVANYARNGGLKALTLAGYRGRIFTGEAPIRGKAGVR</sequence>
<comment type="caution">
    <text evidence="2">The sequence shown here is derived from an EMBL/GenBank/DDBJ whole genome shotgun (WGS) entry which is preliminary data.</text>
</comment>
<keyword evidence="3" id="KW-1185">Reference proteome</keyword>
<evidence type="ECO:0000313" key="2">
    <source>
        <dbReference type="EMBL" id="GJD97752.1"/>
    </source>
</evidence>
<evidence type="ECO:0000313" key="3">
    <source>
        <dbReference type="Proteomes" id="UP001055125"/>
    </source>
</evidence>
<dbReference type="InterPro" id="IPR027417">
    <property type="entry name" value="P-loop_NTPase"/>
</dbReference>
<dbReference type="EMBL" id="BPQP01000105">
    <property type="protein sequence ID" value="GJD97752.1"/>
    <property type="molecule type" value="Genomic_DNA"/>
</dbReference>
<dbReference type="Proteomes" id="UP001055125">
    <property type="component" value="Unassembled WGS sequence"/>
</dbReference>
<accession>A0ABQ4S7L1</accession>
<name>A0ABQ4S7L1_9HYPH</name>
<dbReference type="PANTHER" id="PTHR35894">
    <property type="entry name" value="GENERAL SECRETION PATHWAY PROTEIN A-RELATED"/>
    <property type="match status" value="1"/>
</dbReference>
<dbReference type="InterPro" id="IPR000629">
    <property type="entry name" value="RNA-helicase_DEAD-box_CS"/>
</dbReference>
<dbReference type="SUPFAM" id="SSF52540">
    <property type="entry name" value="P-loop containing nucleoside triphosphate hydrolases"/>
    <property type="match status" value="1"/>
</dbReference>
<proteinExistence type="predicted"/>
<feature type="domain" description="ORC1/DEAH AAA+ ATPase" evidence="1">
    <location>
        <begin position="36"/>
        <end position="151"/>
    </location>
</feature>
<dbReference type="PROSITE" id="PS00039">
    <property type="entry name" value="DEAD_ATP_HELICASE"/>
    <property type="match status" value="1"/>
</dbReference>
<dbReference type="Pfam" id="PF13401">
    <property type="entry name" value="AAA_22"/>
    <property type="match status" value="1"/>
</dbReference>
<dbReference type="InterPro" id="IPR052026">
    <property type="entry name" value="ExeA_AAA_ATPase_DNA-bind"/>
</dbReference>
<organism evidence="2 3">
    <name type="scientific">Methylobacterium iners</name>
    <dbReference type="NCBI Taxonomy" id="418707"/>
    <lineage>
        <taxon>Bacteria</taxon>
        <taxon>Pseudomonadati</taxon>
        <taxon>Pseudomonadota</taxon>
        <taxon>Alphaproteobacteria</taxon>
        <taxon>Hyphomicrobiales</taxon>
        <taxon>Methylobacteriaceae</taxon>
        <taxon>Methylobacterium</taxon>
    </lineage>
</organism>
<protein>
    <recommendedName>
        <fullName evidence="1">ORC1/DEAH AAA+ ATPase domain-containing protein</fullName>
    </recommendedName>
</protein>